<dbReference type="InterPro" id="IPR008988">
    <property type="entry name" value="Transcriptional_repressor_C"/>
</dbReference>
<dbReference type="Gene3D" id="2.30.30.90">
    <property type="match status" value="1"/>
</dbReference>
<dbReference type="PANTHER" id="PTHR43151:SF1">
    <property type="entry name" value="SSR2333 PROTEIN"/>
    <property type="match status" value="1"/>
</dbReference>
<dbReference type="SUPFAM" id="SSF50037">
    <property type="entry name" value="C-terminal domain of transcriptional repressors"/>
    <property type="match status" value="1"/>
</dbReference>
<evidence type="ECO:0000313" key="4">
    <source>
        <dbReference type="Proteomes" id="UP000530850"/>
    </source>
</evidence>
<keyword evidence="1" id="KW-0408">Iron</keyword>
<reference evidence="3 4" key="1">
    <citation type="submission" date="2020-08" db="EMBL/GenBank/DDBJ databases">
        <title>Sequencing the genomes of 1000 actinobacteria strains.</title>
        <authorList>
            <person name="Klenk H.-P."/>
        </authorList>
    </citation>
    <scope>NUCLEOTIDE SEQUENCE [LARGE SCALE GENOMIC DNA]</scope>
    <source>
        <strain evidence="3 4">DSM 22242</strain>
    </source>
</reference>
<proteinExistence type="predicted"/>
<accession>A0A7W5D339</accession>
<dbReference type="InterPro" id="IPR053184">
    <property type="entry name" value="FeoA-like"/>
</dbReference>
<feature type="domain" description="Ferrous iron transporter FeoA-like" evidence="2">
    <location>
        <begin position="14"/>
        <end position="83"/>
    </location>
</feature>
<dbReference type="GeneID" id="93356247"/>
<gene>
    <name evidence="3" type="ORF">FHR31_001098</name>
</gene>
<sequence length="83" mass="8899">MRNSAQPQISCQQMPLSFLKTGARAKVAKVRGKGDVHHHLENLGFVEGADVHVVSEQVGNLIVEVKGAHVALDKSIASKIITC</sequence>
<protein>
    <submittedName>
        <fullName evidence="3">Ferrous iron transport protein A</fullName>
    </submittedName>
</protein>
<organism evidence="3 4">
    <name type="scientific">Parvibacter caecicola</name>
    <dbReference type="NCBI Taxonomy" id="747645"/>
    <lineage>
        <taxon>Bacteria</taxon>
        <taxon>Bacillati</taxon>
        <taxon>Actinomycetota</taxon>
        <taxon>Coriobacteriia</taxon>
        <taxon>Coriobacteriales</taxon>
        <taxon>Coriobacteriaceae</taxon>
        <taxon>Parvibacter</taxon>
    </lineage>
</organism>
<dbReference type="Pfam" id="PF04023">
    <property type="entry name" value="FeoA"/>
    <property type="match status" value="1"/>
</dbReference>
<dbReference type="InterPro" id="IPR038157">
    <property type="entry name" value="FeoA_core_dom"/>
</dbReference>
<evidence type="ECO:0000256" key="1">
    <source>
        <dbReference type="ARBA" id="ARBA00023004"/>
    </source>
</evidence>
<dbReference type="AlphaFoldDB" id="A0A7W5D339"/>
<evidence type="ECO:0000313" key="3">
    <source>
        <dbReference type="EMBL" id="MBB3171280.1"/>
    </source>
</evidence>
<dbReference type="RefSeq" id="WP_235869371.1">
    <property type="nucleotide sequence ID" value="NZ_JACHYA010000003.1"/>
</dbReference>
<dbReference type="SMART" id="SM00899">
    <property type="entry name" value="FeoA"/>
    <property type="match status" value="1"/>
</dbReference>
<comment type="caution">
    <text evidence="3">The sequence shown here is derived from an EMBL/GenBank/DDBJ whole genome shotgun (WGS) entry which is preliminary data.</text>
</comment>
<dbReference type="InterPro" id="IPR007167">
    <property type="entry name" value="Fe-transptr_FeoA-like"/>
</dbReference>
<dbReference type="EMBL" id="JACHYA010000003">
    <property type="protein sequence ID" value="MBB3171280.1"/>
    <property type="molecule type" value="Genomic_DNA"/>
</dbReference>
<dbReference type="PANTHER" id="PTHR43151">
    <property type="entry name" value="FEOA FAMILY PROTEIN"/>
    <property type="match status" value="1"/>
</dbReference>
<evidence type="ECO:0000259" key="2">
    <source>
        <dbReference type="SMART" id="SM00899"/>
    </source>
</evidence>
<dbReference type="Proteomes" id="UP000530850">
    <property type="component" value="Unassembled WGS sequence"/>
</dbReference>
<name>A0A7W5D339_9ACTN</name>
<dbReference type="GO" id="GO:0046914">
    <property type="term" value="F:transition metal ion binding"/>
    <property type="evidence" value="ECO:0007669"/>
    <property type="project" value="InterPro"/>
</dbReference>